<reference evidence="3" key="1">
    <citation type="journal article" date="2019" name="Int. J. Syst. Evol. Microbiol.">
        <title>The Global Catalogue of Microorganisms (GCM) 10K type strain sequencing project: providing services to taxonomists for standard genome sequencing and annotation.</title>
        <authorList>
            <consortium name="The Broad Institute Genomics Platform"/>
            <consortium name="The Broad Institute Genome Sequencing Center for Infectious Disease"/>
            <person name="Wu L."/>
            <person name="Ma J."/>
        </authorList>
    </citation>
    <scope>NUCLEOTIDE SEQUENCE [LARGE SCALE GENOMIC DNA]</scope>
    <source>
        <strain evidence="3">YIM 94188</strain>
    </source>
</reference>
<keyword evidence="3" id="KW-1185">Reference proteome</keyword>
<dbReference type="InterPro" id="IPR036390">
    <property type="entry name" value="WH_DNA-bd_sf"/>
</dbReference>
<name>A0ABW0ZK69_9ACTN</name>
<organism evidence="2 3">
    <name type="scientific">Nocardioides vastitatis</name>
    <dbReference type="NCBI Taxonomy" id="2568655"/>
    <lineage>
        <taxon>Bacteria</taxon>
        <taxon>Bacillati</taxon>
        <taxon>Actinomycetota</taxon>
        <taxon>Actinomycetes</taxon>
        <taxon>Propionibacteriales</taxon>
        <taxon>Nocardioidaceae</taxon>
        <taxon>Nocardioides</taxon>
    </lineage>
</organism>
<dbReference type="RefSeq" id="WP_206056424.1">
    <property type="nucleotide sequence ID" value="NZ_JBHSNS010000015.1"/>
</dbReference>
<dbReference type="InterPro" id="IPR005149">
    <property type="entry name" value="Tscrpt_reg_PadR_N"/>
</dbReference>
<dbReference type="Proteomes" id="UP001596072">
    <property type="component" value="Unassembled WGS sequence"/>
</dbReference>
<accession>A0ABW0ZK69</accession>
<dbReference type="SUPFAM" id="SSF46785">
    <property type="entry name" value="Winged helix' DNA-binding domain"/>
    <property type="match status" value="1"/>
</dbReference>
<dbReference type="InterPro" id="IPR036388">
    <property type="entry name" value="WH-like_DNA-bd_sf"/>
</dbReference>
<comment type="caution">
    <text evidence="2">The sequence shown here is derived from an EMBL/GenBank/DDBJ whole genome shotgun (WGS) entry which is preliminary data.</text>
</comment>
<dbReference type="Gene3D" id="1.10.10.10">
    <property type="entry name" value="Winged helix-like DNA-binding domain superfamily/Winged helix DNA-binding domain"/>
    <property type="match status" value="1"/>
</dbReference>
<evidence type="ECO:0000313" key="3">
    <source>
        <dbReference type="Proteomes" id="UP001596072"/>
    </source>
</evidence>
<gene>
    <name evidence="2" type="ORF">ACFPQB_20940</name>
</gene>
<feature type="domain" description="Transcription regulator PadR N-terminal" evidence="1">
    <location>
        <begin position="36"/>
        <end position="84"/>
    </location>
</feature>
<evidence type="ECO:0000313" key="2">
    <source>
        <dbReference type="EMBL" id="MFC5731391.1"/>
    </source>
</evidence>
<dbReference type="Pfam" id="PF03551">
    <property type="entry name" value="PadR"/>
    <property type="match status" value="1"/>
</dbReference>
<proteinExistence type="predicted"/>
<protein>
    <submittedName>
        <fullName evidence="2">PadR family transcriptional regulator</fullName>
    </submittedName>
</protein>
<dbReference type="EMBL" id="JBHSNS010000015">
    <property type="protein sequence ID" value="MFC5731391.1"/>
    <property type="molecule type" value="Genomic_DNA"/>
</dbReference>
<sequence length="109" mass="12378">MANPRMTLPTQRVLRALLDDSAVELYGMQIAETAGLPTGTVHPILARLESVGWLESRWEDIDPRTEGRPARRFYRVTRAGAEQARDALARAYRPTRLGAFPLRPLREEH</sequence>
<evidence type="ECO:0000259" key="1">
    <source>
        <dbReference type="Pfam" id="PF03551"/>
    </source>
</evidence>